<dbReference type="InterPro" id="IPR002104">
    <property type="entry name" value="Integrase_catalytic"/>
</dbReference>
<keyword evidence="7" id="KW-1185">Reference proteome</keyword>
<dbReference type="Proteomes" id="UP000616839">
    <property type="component" value="Unassembled WGS sequence"/>
</dbReference>
<organism evidence="6 7">
    <name type="scientific">Nocardioides donggukensis</name>
    <dbReference type="NCBI Taxonomy" id="2774019"/>
    <lineage>
        <taxon>Bacteria</taxon>
        <taxon>Bacillati</taxon>
        <taxon>Actinomycetota</taxon>
        <taxon>Actinomycetes</taxon>
        <taxon>Propionibacteriales</taxon>
        <taxon>Nocardioidaceae</taxon>
        <taxon>Nocardioides</taxon>
    </lineage>
</organism>
<dbReference type="PANTHER" id="PTHR30349:SF64">
    <property type="entry name" value="PROPHAGE INTEGRASE INTD-RELATED"/>
    <property type="match status" value="1"/>
</dbReference>
<evidence type="ECO:0000256" key="1">
    <source>
        <dbReference type="ARBA" id="ARBA00008857"/>
    </source>
</evidence>
<keyword evidence="3" id="KW-0233">DNA recombination</keyword>
<dbReference type="InterPro" id="IPR013762">
    <property type="entry name" value="Integrase-like_cat_sf"/>
</dbReference>
<feature type="compositionally biased region" description="Basic and acidic residues" evidence="4">
    <location>
        <begin position="378"/>
        <end position="391"/>
    </location>
</feature>
<proteinExistence type="inferred from homology"/>
<dbReference type="SUPFAM" id="SSF56349">
    <property type="entry name" value="DNA breaking-rejoining enzymes"/>
    <property type="match status" value="1"/>
</dbReference>
<dbReference type="AlphaFoldDB" id="A0A927PZX5"/>
<sequence length="434" mass="48160">MSKQPPPKQRRSQRGSVEDRWCKRIKDADGNSVEVESAVAGQVTRWRARYVDDSGREHTRHFDRKVQAQQWLDKQLAALVRGDHVAPSDAKTTVGEWCDTWLAGYGTRRASTVRQAEVHVKIIKAHFGSVPMSAIKPSDVRAWTVVLKKEGRADSYIYAIYSRFSQIFTDAVHDGIVARNPCSRRTSPGMGKQRPYVATTRQVWALYDAVPPGVRPAILLGAHAGLRLAEAAALRVTDVDFATGVVTPSVQWENKPLKSDTARHSIPIPAEMSQFLAEAIPLGNGIQIVSDLWGNAGGPWTIERAIRAARTQVGLPDDFRFHDLRHYFASLLIASGLDVKVVQARLRHASAKTTLDTYGHLWPDRDDTSRAAVAAVYQEREEQWGSTRRESSSTPSRRTPTASSERAERTSSSLSRSDRSSRSTATRSEDSLGL</sequence>
<dbReference type="CDD" id="cd01189">
    <property type="entry name" value="INT_ICEBs1_C_like"/>
    <property type="match status" value="1"/>
</dbReference>
<dbReference type="Gene3D" id="1.10.443.10">
    <property type="entry name" value="Intergrase catalytic core"/>
    <property type="match status" value="1"/>
</dbReference>
<dbReference type="GO" id="GO:0006310">
    <property type="term" value="P:DNA recombination"/>
    <property type="evidence" value="ECO:0007669"/>
    <property type="project" value="UniProtKB-KW"/>
</dbReference>
<name>A0A927PZX5_9ACTN</name>
<comment type="similarity">
    <text evidence="1">Belongs to the 'phage' integrase family.</text>
</comment>
<dbReference type="InterPro" id="IPR011010">
    <property type="entry name" value="DNA_brk_join_enz"/>
</dbReference>
<dbReference type="EMBL" id="JACYXZ010000002">
    <property type="protein sequence ID" value="MBD8869880.1"/>
    <property type="molecule type" value="Genomic_DNA"/>
</dbReference>
<evidence type="ECO:0000259" key="5">
    <source>
        <dbReference type="PROSITE" id="PS51898"/>
    </source>
</evidence>
<evidence type="ECO:0000313" key="7">
    <source>
        <dbReference type="Proteomes" id="UP000616839"/>
    </source>
</evidence>
<dbReference type="Pfam" id="PF00589">
    <property type="entry name" value="Phage_integrase"/>
    <property type="match status" value="1"/>
</dbReference>
<dbReference type="Gene3D" id="1.10.150.130">
    <property type="match status" value="1"/>
</dbReference>
<feature type="compositionally biased region" description="Low complexity" evidence="4">
    <location>
        <begin position="392"/>
        <end position="415"/>
    </location>
</feature>
<dbReference type="RefSeq" id="WP_192142860.1">
    <property type="nucleotide sequence ID" value="NZ_JACYXZ010000002.1"/>
</dbReference>
<dbReference type="PROSITE" id="PS51898">
    <property type="entry name" value="TYR_RECOMBINASE"/>
    <property type="match status" value="1"/>
</dbReference>
<reference evidence="6" key="1">
    <citation type="submission" date="2020-09" db="EMBL/GenBank/DDBJ databases">
        <title>Nocardioides sp. strain MJB4 16S ribosomal RNA gene Genome sequencing and assembly.</title>
        <authorList>
            <person name="Kim I."/>
        </authorList>
    </citation>
    <scope>NUCLEOTIDE SEQUENCE</scope>
    <source>
        <strain evidence="6">MJB4</strain>
    </source>
</reference>
<dbReference type="GO" id="GO:0003677">
    <property type="term" value="F:DNA binding"/>
    <property type="evidence" value="ECO:0007669"/>
    <property type="project" value="UniProtKB-KW"/>
</dbReference>
<dbReference type="PANTHER" id="PTHR30349">
    <property type="entry name" value="PHAGE INTEGRASE-RELATED"/>
    <property type="match status" value="1"/>
</dbReference>
<feature type="region of interest" description="Disordered" evidence="4">
    <location>
        <begin position="378"/>
        <end position="434"/>
    </location>
</feature>
<comment type="caution">
    <text evidence="6">The sequence shown here is derived from an EMBL/GenBank/DDBJ whole genome shotgun (WGS) entry which is preliminary data.</text>
</comment>
<evidence type="ECO:0000256" key="2">
    <source>
        <dbReference type="ARBA" id="ARBA00023125"/>
    </source>
</evidence>
<protein>
    <submittedName>
        <fullName evidence="6">Site-specific integrase</fullName>
    </submittedName>
</protein>
<dbReference type="InterPro" id="IPR010998">
    <property type="entry name" value="Integrase_recombinase_N"/>
</dbReference>
<accession>A0A927PZX5</accession>
<feature type="domain" description="Tyr recombinase" evidence="5">
    <location>
        <begin position="193"/>
        <end position="373"/>
    </location>
</feature>
<evidence type="ECO:0000256" key="4">
    <source>
        <dbReference type="SAM" id="MobiDB-lite"/>
    </source>
</evidence>
<evidence type="ECO:0000256" key="3">
    <source>
        <dbReference type="ARBA" id="ARBA00023172"/>
    </source>
</evidence>
<evidence type="ECO:0000313" key="6">
    <source>
        <dbReference type="EMBL" id="MBD8869880.1"/>
    </source>
</evidence>
<keyword evidence="2" id="KW-0238">DNA-binding</keyword>
<gene>
    <name evidence="6" type="ORF">IE331_09610</name>
</gene>
<dbReference type="InterPro" id="IPR050090">
    <property type="entry name" value="Tyrosine_recombinase_XerCD"/>
</dbReference>
<dbReference type="GO" id="GO:0015074">
    <property type="term" value="P:DNA integration"/>
    <property type="evidence" value="ECO:0007669"/>
    <property type="project" value="InterPro"/>
</dbReference>
<feature type="compositionally biased region" description="Basic and acidic residues" evidence="4">
    <location>
        <begin position="416"/>
        <end position="434"/>
    </location>
</feature>